<keyword evidence="5 8" id="KW-0378">Hydrolase</keyword>
<dbReference type="GO" id="GO:0000287">
    <property type="term" value="F:magnesium ion binding"/>
    <property type="evidence" value="ECO:0007669"/>
    <property type="project" value="UniProtKB-UniRule"/>
</dbReference>
<evidence type="ECO:0000313" key="10">
    <source>
        <dbReference type="EMBL" id="ROH88123.1"/>
    </source>
</evidence>
<keyword evidence="6 8" id="KW-0460">Magnesium</keyword>
<dbReference type="Pfam" id="PF01850">
    <property type="entry name" value="PIN"/>
    <property type="match status" value="1"/>
</dbReference>
<dbReference type="InterPro" id="IPR002716">
    <property type="entry name" value="PIN_dom"/>
</dbReference>
<proteinExistence type="inferred from homology"/>
<organism evidence="10 11">
    <name type="scientific">Pseudomethylobacillus aquaticus</name>
    <dbReference type="NCBI Taxonomy" id="2676064"/>
    <lineage>
        <taxon>Bacteria</taxon>
        <taxon>Pseudomonadati</taxon>
        <taxon>Pseudomonadota</taxon>
        <taxon>Betaproteobacteria</taxon>
        <taxon>Nitrosomonadales</taxon>
        <taxon>Methylophilaceae</taxon>
        <taxon>Pseudomethylobacillus</taxon>
    </lineage>
</organism>
<dbReference type="InterPro" id="IPR022907">
    <property type="entry name" value="VapC_family"/>
</dbReference>
<feature type="binding site" evidence="8">
    <location>
        <position position="104"/>
    </location>
    <ligand>
        <name>Mg(2+)</name>
        <dbReference type="ChEBI" id="CHEBI:18420"/>
    </ligand>
</feature>
<dbReference type="InterPro" id="IPR050556">
    <property type="entry name" value="Type_II_TA_system_RNase"/>
</dbReference>
<evidence type="ECO:0000313" key="11">
    <source>
        <dbReference type="Proteomes" id="UP000275137"/>
    </source>
</evidence>
<evidence type="ECO:0000256" key="5">
    <source>
        <dbReference type="ARBA" id="ARBA00022801"/>
    </source>
</evidence>
<comment type="cofactor">
    <cofactor evidence="1 8">
        <name>Mg(2+)</name>
        <dbReference type="ChEBI" id="CHEBI:18420"/>
    </cofactor>
</comment>
<protein>
    <recommendedName>
        <fullName evidence="8">Ribonuclease VapC</fullName>
        <shortName evidence="8">RNase VapC</shortName>
        <ecNumber evidence="8">3.1.-.-</ecNumber>
    </recommendedName>
    <alternativeName>
        <fullName evidence="8">Toxin VapC</fullName>
    </alternativeName>
</protein>
<keyword evidence="11" id="KW-1185">Reference proteome</keyword>
<evidence type="ECO:0000256" key="4">
    <source>
        <dbReference type="ARBA" id="ARBA00022723"/>
    </source>
</evidence>
<dbReference type="Gene3D" id="3.40.50.1010">
    <property type="entry name" value="5'-nuclease"/>
    <property type="match status" value="1"/>
</dbReference>
<name>A0A3N0V5X7_9PROT</name>
<dbReference type="CDD" id="cd18731">
    <property type="entry name" value="PIN_NgFitB-like"/>
    <property type="match status" value="1"/>
</dbReference>
<comment type="similarity">
    <text evidence="7 8">Belongs to the PINc/VapC protein family.</text>
</comment>
<dbReference type="EMBL" id="RJVP01000001">
    <property type="protein sequence ID" value="ROH88123.1"/>
    <property type="molecule type" value="Genomic_DNA"/>
</dbReference>
<feature type="binding site" evidence="8">
    <location>
        <position position="5"/>
    </location>
    <ligand>
        <name>Mg(2+)</name>
        <dbReference type="ChEBI" id="CHEBI:18420"/>
    </ligand>
</feature>
<keyword evidence="4 8" id="KW-0479">Metal-binding</keyword>
<dbReference type="EC" id="3.1.-.-" evidence="8"/>
<dbReference type="GO" id="GO:0004540">
    <property type="term" value="F:RNA nuclease activity"/>
    <property type="evidence" value="ECO:0007669"/>
    <property type="project" value="InterPro"/>
</dbReference>
<dbReference type="HAMAP" id="MF_00265">
    <property type="entry name" value="VapC_Nob1"/>
    <property type="match status" value="1"/>
</dbReference>
<dbReference type="AlphaFoldDB" id="A0A3N0V5X7"/>
<evidence type="ECO:0000256" key="3">
    <source>
        <dbReference type="ARBA" id="ARBA00022722"/>
    </source>
</evidence>
<dbReference type="SUPFAM" id="SSF88723">
    <property type="entry name" value="PIN domain-like"/>
    <property type="match status" value="1"/>
</dbReference>
<comment type="caution">
    <text evidence="10">The sequence shown here is derived from an EMBL/GenBank/DDBJ whole genome shotgun (WGS) entry which is preliminary data.</text>
</comment>
<dbReference type="RefSeq" id="WP_123236117.1">
    <property type="nucleotide sequence ID" value="NZ_RJVP01000001.1"/>
</dbReference>
<keyword evidence="8" id="KW-0800">Toxin</keyword>
<keyword evidence="3 8" id="KW-0540">Nuclease</keyword>
<evidence type="ECO:0000256" key="1">
    <source>
        <dbReference type="ARBA" id="ARBA00001946"/>
    </source>
</evidence>
<evidence type="ECO:0000256" key="7">
    <source>
        <dbReference type="ARBA" id="ARBA00038093"/>
    </source>
</evidence>
<dbReference type="Proteomes" id="UP000275137">
    <property type="component" value="Unassembled WGS sequence"/>
</dbReference>
<dbReference type="GO" id="GO:0090729">
    <property type="term" value="F:toxin activity"/>
    <property type="evidence" value="ECO:0007669"/>
    <property type="project" value="UniProtKB-KW"/>
</dbReference>
<comment type="function">
    <text evidence="8">Toxic component of a toxin-antitoxin (TA) system. An RNase.</text>
</comment>
<dbReference type="InterPro" id="IPR029060">
    <property type="entry name" value="PIN-like_dom_sf"/>
</dbReference>
<evidence type="ECO:0000256" key="6">
    <source>
        <dbReference type="ARBA" id="ARBA00022842"/>
    </source>
</evidence>
<gene>
    <name evidence="8" type="primary">vapC</name>
    <name evidence="10" type="ORF">ED236_01205</name>
</gene>
<sequence>MIVLDTNVISELWKGEPNPNVLAWIDAQTVETLYLSAITVAELRFGLATMPEGKRRAIYQKRLEQEVLPTFAGRVLPFDLDASQAYADLMTRAKAAGKAIGKEDGYIAATAFLGKLTVATRDTSPFEAAGLNVVNPWTAAI</sequence>
<accession>A0A3N0V5X7</accession>
<evidence type="ECO:0000259" key="9">
    <source>
        <dbReference type="Pfam" id="PF01850"/>
    </source>
</evidence>
<reference evidence="10 11" key="1">
    <citation type="submission" date="2018-10" db="EMBL/GenBank/DDBJ databases">
        <authorList>
            <person name="Chen W.-M."/>
        </authorList>
    </citation>
    <scope>NUCLEOTIDE SEQUENCE [LARGE SCALE GENOMIC DNA]</scope>
    <source>
        <strain evidence="10 11">H-5</strain>
    </source>
</reference>
<evidence type="ECO:0000256" key="8">
    <source>
        <dbReference type="HAMAP-Rule" id="MF_00265"/>
    </source>
</evidence>
<evidence type="ECO:0000256" key="2">
    <source>
        <dbReference type="ARBA" id="ARBA00022649"/>
    </source>
</evidence>
<dbReference type="PANTHER" id="PTHR33653">
    <property type="entry name" value="RIBONUCLEASE VAPC2"/>
    <property type="match status" value="1"/>
</dbReference>
<keyword evidence="2 8" id="KW-1277">Toxin-antitoxin system</keyword>
<feature type="domain" description="PIN" evidence="9">
    <location>
        <begin position="2"/>
        <end position="126"/>
    </location>
</feature>
<dbReference type="PANTHER" id="PTHR33653:SF1">
    <property type="entry name" value="RIBONUCLEASE VAPC2"/>
    <property type="match status" value="1"/>
</dbReference>
<dbReference type="GO" id="GO:0016787">
    <property type="term" value="F:hydrolase activity"/>
    <property type="evidence" value="ECO:0007669"/>
    <property type="project" value="UniProtKB-KW"/>
</dbReference>